<dbReference type="EMBL" id="KI397142">
    <property type="protein sequence ID" value="ERM96720.1"/>
    <property type="molecule type" value="Genomic_DNA"/>
</dbReference>
<dbReference type="AlphaFoldDB" id="W1NN48"/>
<keyword evidence="2" id="KW-1185">Reference proteome</keyword>
<protein>
    <submittedName>
        <fullName evidence="1">Uncharacterized protein</fullName>
    </submittedName>
</protein>
<organism evidence="1 2">
    <name type="scientific">Amborella trichopoda</name>
    <dbReference type="NCBI Taxonomy" id="13333"/>
    <lineage>
        <taxon>Eukaryota</taxon>
        <taxon>Viridiplantae</taxon>
        <taxon>Streptophyta</taxon>
        <taxon>Embryophyta</taxon>
        <taxon>Tracheophyta</taxon>
        <taxon>Spermatophyta</taxon>
        <taxon>Magnoliopsida</taxon>
        <taxon>Amborellales</taxon>
        <taxon>Amborellaceae</taxon>
        <taxon>Amborella</taxon>
    </lineage>
</organism>
<dbReference type="OMA" id="TMTIKIQ"/>
<name>W1NN48_AMBTC</name>
<accession>W1NN48</accession>
<dbReference type="Proteomes" id="UP000017836">
    <property type="component" value="Unassembled WGS sequence"/>
</dbReference>
<dbReference type="HOGENOM" id="CLU_2336391_0_0_1"/>
<dbReference type="eggNOG" id="KOG1339">
    <property type="taxonomic scope" value="Eukaryota"/>
</dbReference>
<proteinExistence type="predicted"/>
<sequence length="98" mass="10985">MTMTIKIQDLVPQSSKLAQSIAHELEIKYDQVQMLNFTSEGNGSLIRWAISPDGPNDYIPNTTAESILSRLNEGSVHLPDTFGTYKLVSWKVEPPPKR</sequence>
<evidence type="ECO:0000313" key="1">
    <source>
        <dbReference type="EMBL" id="ERM96720.1"/>
    </source>
</evidence>
<gene>
    <name evidence="1" type="ORF">AMTR_s00001p00273130</name>
</gene>
<evidence type="ECO:0000313" key="2">
    <source>
        <dbReference type="Proteomes" id="UP000017836"/>
    </source>
</evidence>
<dbReference type="Gramene" id="ERM96720">
    <property type="protein sequence ID" value="ERM96720"/>
    <property type="gene ID" value="AMTR_s00001p00273130"/>
</dbReference>
<reference evidence="2" key="1">
    <citation type="journal article" date="2013" name="Science">
        <title>The Amborella genome and the evolution of flowering plants.</title>
        <authorList>
            <consortium name="Amborella Genome Project"/>
        </authorList>
    </citation>
    <scope>NUCLEOTIDE SEQUENCE [LARGE SCALE GENOMIC DNA]</scope>
</reference>